<evidence type="ECO:0000313" key="3">
    <source>
        <dbReference type="Proteomes" id="UP000289323"/>
    </source>
</evidence>
<feature type="region of interest" description="Disordered" evidence="1">
    <location>
        <begin position="46"/>
        <end position="133"/>
    </location>
</feature>
<evidence type="ECO:0000256" key="1">
    <source>
        <dbReference type="SAM" id="MobiDB-lite"/>
    </source>
</evidence>
<dbReference type="EMBL" id="OUUZ01000019">
    <property type="protein sequence ID" value="SPQ27141.1"/>
    <property type="molecule type" value="Genomic_DNA"/>
</dbReference>
<sequence>MSKELQVKWRTWKETLKKGRCKNKEKECSVIVNHWKVLFELFNPGKKVPDPVALPPSAWVPSRRGRKPSTNTAASQPSPSNQSLGKRQARSSPSERRPEREVDFHFLEQQPPAQNTRDDVGFETAPEDPTKPHYFTQYDATTQTSGLEDGHLDPLASSMPFSPFGQPTGQAVPTGLLPTTITSATEPGSMVFSDTSVHAPFSRPVTPSSHVGPTPAETARRLGNATLRDNFEPWDYSPEVDEDVFALMSCFFCRQSPCMCYPPEVD</sequence>
<dbReference type="AlphaFoldDB" id="A0A446BXB9"/>
<reference evidence="2 3" key="1">
    <citation type="submission" date="2018-04" db="EMBL/GenBank/DDBJ databases">
        <authorList>
            <person name="Huttner S."/>
            <person name="Dainat J."/>
        </authorList>
    </citation>
    <scope>NUCLEOTIDE SEQUENCE [LARGE SCALE GENOMIC DNA]</scope>
</reference>
<organism evidence="2 3">
    <name type="scientific">Thermothielavioides terrestris</name>
    <dbReference type="NCBI Taxonomy" id="2587410"/>
    <lineage>
        <taxon>Eukaryota</taxon>
        <taxon>Fungi</taxon>
        <taxon>Dikarya</taxon>
        <taxon>Ascomycota</taxon>
        <taxon>Pezizomycotina</taxon>
        <taxon>Sordariomycetes</taxon>
        <taxon>Sordariomycetidae</taxon>
        <taxon>Sordariales</taxon>
        <taxon>Chaetomiaceae</taxon>
        <taxon>Thermothielavioides</taxon>
    </lineage>
</organism>
<evidence type="ECO:0000313" key="2">
    <source>
        <dbReference type="EMBL" id="SPQ27141.1"/>
    </source>
</evidence>
<feature type="compositionally biased region" description="Basic and acidic residues" evidence="1">
    <location>
        <begin position="93"/>
        <end position="106"/>
    </location>
</feature>
<feature type="compositionally biased region" description="Polar residues" evidence="1">
    <location>
        <begin position="68"/>
        <end position="85"/>
    </location>
</feature>
<protein>
    <submittedName>
        <fullName evidence="2">87e2a4db-f28c-48fb-a34b-9db4791fc229</fullName>
    </submittedName>
</protein>
<gene>
    <name evidence="2" type="ORF">TT172_LOCUS9560</name>
</gene>
<dbReference type="Proteomes" id="UP000289323">
    <property type="component" value="Unassembled WGS sequence"/>
</dbReference>
<accession>A0A446BXB9</accession>
<name>A0A446BXB9_9PEZI</name>
<proteinExistence type="predicted"/>